<organism evidence="1 2">
    <name type="scientific">Polyplax serrata</name>
    <name type="common">Common mouse louse</name>
    <dbReference type="NCBI Taxonomy" id="468196"/>
    <lineage>
        <taxon>Eukaryota</taxon>
        <taxon>Metazoa</taxon>
        <taxon>Ecdysozoa</taxon>
        <taxon>Arthropoda</taxon>
        <taxon>Hexapoda</taxon>
        <taxon>Insecta</taxon>
        <taxon>Pterygota</taxon>
        <taxon>Neoptera</taxon>
        <taxon>Paraneoptera</taxon>
        <taxon>Psocodea</taxon>
        <taxon>Troctomorpha</taxon>
        <taxon>Phthiraptera</taxon>
        <taxon>Anoplura</taxon>
        <taxon>Polyplacidae</taxon>
        <taxon>Polyplax</taxon>
    </lineage>
</organism>
<keyword evidence="2" id="KW-1185">Reference proteome</keyword>
<proteinExistence type="predicted"/>
<dbReference type="EMBL" id="JAWJWF010000004">
    <property type="protein sequence ID" value="KAK6633840.1"/>
    <property type="molecule type" value="Genomic_DNA"/>
</dbReference>
<reference evidence="1 2" key="1">
    <citation type="submission" date="2023-09" db="EMBL/GenBank/DDBJ databases">
        <title>Genomes of two closely related lineages of the louse Polyplax serrata with different host specificities.</title>
        <authorList>
            <person name="Martinu J."/>
            <person name="Tarabai H."/>
            <person name="Stefka J."/>
            <person name="Hypsa V."/>
        </authorList>
    </citation>
    <scope>NUCLEOTIDE SEQUENCE [LARGE SCALE GENOMIC DNA]</scope>
    <source>
        <strain evidence="1">98ZLc_SE</strain>
    </source>
</reference>
<accession>A0ABR1B2V5</accession>
<comment type="caution">
    <text evidence="1">The sequence shown here is derived from an EMBL/GenBank/DDBJ whole genome shotgun (WGS) entry which is preliminary data.</text>
</comment>
<dbReference type="Proteomes" id="UP001359485">
    <property type="component" value="Unassembled WGS sequence"/>
</dbReference>
<evidence type="ECO:0000313" key="1">
    <source>
        <dbReference type="EMBL" id="KAK6633840.1"/>
    </source>
</evidence>
<name>A0ABR1B2V5_POLSC</name>
<protein>
    <submittedName>
        <fullName evidence="1">Uncharacterized protein</fullName>
    </submittedName>
</protein>
<sequence>MSKRFDAIPLCSKLAANAPGKTFLKRETFSTAENGFGCNQAKALQEQHRMSESSYLMNADDLSMDEEQSAVEPSLRYRVLDDSFKYLKTGEGILVSYESNSGAVTGSSQTEEEGC</sequence>
<evidence type="ECO:0000313" key="2">
    <source>
        <dbReference type="Proteomes" id="UP001359485"/>
    </source>
</evidence>
<gene>
    <name evidence="1" type="ORF">RUM44_004447</name>
</gene>